<dbReference type="GO" id="GO:0003677">
    <property type="term" value="F:DNA binding"/>
    <property type="evidence" value="ECO:0007669"/>
    <property type="project" value="UniProtKB-KW"/>
</dbReference>
<dbReference type="Gene3D" id="4.10.280.10">
    <property type="entry name" value="Helix-loop-helix DNA-binding domain"/>
    <property type="match status" value="1"/>
</dbReference>
<evidence type="ECO:0000256" key="1">
    <source>
        <dbReference type="ARBA" id="ARBA00023015"/>
    </source>
</evidence>
<proteinExistence type="predicted"/>
<evidence type="ECO:0000256" key="4">
    <source>
        <dbReference type="ARBA" id="ARBA00023163"/>
    </source>
</evidence>
<evidence type="ECO:0000256" key="6">
    <source>
        <dbReference type="SAM" id="Coils"/>
    </source>
</evidence>
<keyword evidence="10" id="KW-1185">Reference proteome</keyword>
<keyword evidence="5" id="KW-0539">Nucleus</keyword>
<dbReference type="EMBL" id="CAVNYO010000181">
    <property type="protein sequence ID" value="CAK5272479.1"/>
    <property type="molecule type" value="Genomic_DNA"/>
</dbReference>
<feature type="region of interest" description="Disordered" evidence="7">
    <location>
        <begin position="35"/>
        <end position="75"/>
    </location>
</feature>
<keyword evidence="1" id="KW-0805">Transcription regulation</keyword>
<keyword evidence="3" id="KW-0010">Activator</keyword>
<evidence type="ECO:0000313" key="10">
    <source>
        <dbReference type="Proteomes" id="UP001295794"/>
    </source>
</evidence>
<dbReference type="GO" id="GO:0003700">
    <property type="term" value="F:DNA-binding transcription factor activity"/>
    <property type="evidence" value="ECO:0007669"/>
    <property type="project" value="TreeGrafter"/>
</dbReference>
<dbReference type="GO" id="GO:0090575">
    <property type="term" value="C:RNA polymerase II transcription regulator complex"/>
    <property type="evidence" value="ECO:0007669"/>
    <property type="project" value="TreeGrafter"/>
</dbReference>
<dbReference type="SUPFAM" id="SSF47459">
    <property type="entry name" value="HLH, helix-loop-helix DNA-binding domain"/>
    <property type="match status" value="1"/>
</dbReference>
<dbReference type="Proteomes" id="UP001295794">
    <property type="component" value="Unassembled WGS sequence"/>
</dbReference>
<feature type="domain" description="BHLH" evidence="8">
    <location>
        <begin position="62"/>
        <end position="114"/>
    </location>
</feature>
<dbReference type="AlphaFoldDB" id="A0AAD2HCU2"/>
<reference evidence="9" key="1">
    <citation type="submission" date="2023-11" db="EMBL/GenBank/DDBJ databases">
        <authorList>
            <person name="De Vega J J."/>
            <person name="De Vega J J."/>
        </authorList>
    </citation>
    <scope>NUCLEOTIDE SEQUENCE</scope>
</reference>
<keyword evidence="4" id="KW-0804">Transcription</keyword>
<dbReference type="PANTHER" id="PTHR10328">
    <property type="entry name" value="PROTEIN MAX MYC-ASSOCIATED FACTOR X"/>
    <property type="match status" value="1"/>
</dbReference>
<dbReference type="PROSITE" id="PS50888">
    <property type="entry name" value="BHLH"/>
    <property type="match status" value="1"/>
</dbReference>
<dbReference type="PANTHER" id="PTHR10328:SF3">
    <property type="entry name" value="PROTEIN MAX"/>
    <property type="match status" value="1"/>
</dbReference>
<evidence type="ECO:0000256" key="3">
    <source>
        <dbReference type="ARBA" id="ARBA00023159"/>
    </source>
</evidence>
<evidence type="ECO:0000259" key="8">
    <source>
        <dbReference type="PROSITE" id="PS50888"/>
    </source>
</evidence>
<dbReference type="Pfam" id="PF00010">
    <property type="entry name" value="HLH"/>
    <property type="match status" value="1"/>
</dbReference>
<gene>
    <name evidence="9" type="ORF">MYCIT1_LOCUS18133</name>
</gene>
<accession>A0AAD2HCU2</accession>
<keyword evidence="6" id="KW-0175">Coiled coil</keyword>
<feature type="coiled-coil region" evidence="6">
    <location>
        <begin position="118"/>
        <end position="145"/>
    </location>
</feature>
<feature type="compositionally biased region" description="Polar residues" evidence="7">
    <location>
        <begin position="35"/>
        <end position="44"/>
    </location>
</feature>
<sequence>MSCVFDLRLSTDIYGPMHHSPPSFQTCKTSLSAEGRTISGSSEHPASGPVRSALPNAKNTVQRRAAHNAVERSRRKSLNAQFQDLAELLPNLRQLRRPTKSAIVDSSIAHVRAYRRYRTNAAHQVRMLSAERDELRRELEGWRSRAGVNCVESPDREAEWVERFDEGFGSQVLVHRDDRDDKMTGYIHS</sequence>
<evidence type="ECO:0000256" key="5">
    <source>
        <dbReference type="ARBA" id="ARBA00023242"/>
    </source>
</evidence>
<name>A0AAD2HCU2_9AGAR</name>
<organism evidence="9 10">
    <name type="scientific">Mycena citricolor</name>
    <dbReference type="NCBI Taxonomy" id="2018698"/>
    <lineage>
        <taxon>Eukaryota</taxon>
        <taxon>Fungi</taxon>
        <taxon>Dikarya</taxon>
        <taxon>Basidiomycota</taxon>
        <taxon>Agaricomycotina</taxon>
        <taxon>Agaricomycetes</taxon>
        <taxon>Agaricomycetidae</taxon>
        <taxon>Agaricales</taxon>
        <taxon>Marasmiineae</taxon>
        <taxon>Mycenaceae</taxon>
        <taxon>Mycena</taxon>
    </lineage>
</organism>
<evidence type="ECO:0000256" key="7">
    <source>
        <dbReference type="SAM" id="MobiDB-lite"/>
    </source>
</evidence>
<protein>
    <recommendedName>
        <fullName evidence="8">BHLH domain-containing protein</fullName>
    </recommendedName>
</protein>
<comment type="caution">
    <text evidence="9">The sequence shown here is derived from an EMBL/GenBank/DDBJ whole genome shotgun (WGS) entry which is preliminary data.</text>
</comment>
<dbReference type="GO" id="GO:0045944">
    <property type="term" value="P:positive regulation of transcription by RNA polymerase II"/>
    <property type="evidence" value="ECO:0007669"/>
    <property type="project" value="TreeGrafter"/>
</dbReference>
<evidence type="ECO:0000256" key="2">
    <source>
        <dbReference type="ARBA" id="ARBA00023125"/>
    </source>
</evidence>
<evidence type="ECO:0000313" key="9">
    <source>
        <dbReference type="EMBL" id="CAK5272479.1"/>
    </source>
</evidence>
<dbReference type="InterPro" id="IPR036638">
    <property type="entry name" value="HLH_DNA-bd_sf"/>
</dbReference>
<dbReference type="SMART" id="SM00353">
    <property type="entry name" value="HLH"/>
    <property type="match status" value="1"/>
</dbReference>
<dbReference type="GO" id="GO:0046983">
    <property type="term" value="F:protein dimerization activity"/>
    <property type="evidence" value="ECO:0007669"/>
    <property type="project" value="InterPro"/>
</dbReference>
<keyword evidence="2" id="KW-0238">DNA-binding</keyword>
<dbReference type="CDD" id="cd00083">
    <property type="entry name" value="bHLH_SF"/>
    <property type="match status" value="1"/>
</dbReference>
<dbReference type="InterPro" id="IPR011598">
    <property type="entry name" value="bHLH_dom"/>
</dbReference>